<sequence length="82" mass="9104">MPFNPLVLLIYLATGKLHLSSMTWMIAGIFAAIVMSITGLVSWRVLRARGRRVRGDNKARLTGGRAARQALQRDVVAEKAQR</sequence>
<organism evidence="2 3">
    <name type="scientific">Actinotignum urinale</name>
    <dbReference type="NCBI Taxonomy" id="190146"/>
    <lineage>
        <taxon>Bacteria</taxon>
        <taxon>Bacillati</taxon>
        <taxon>Actinomycetota</taxon>
        <taxon>Actinomycetes</taxon>
        <taxon>Actinomycetales</taxon>
        <taxon>Actinomycetaceae</taxon>
        <taxon>Actinotignum</taxon>
    </lineage>
</organism>
<keyword evidence="1" id="KW-0472">Membrane</keyword>
<keyword evidence="1" id="KW-1133">Transmembrane helix</keyword>
<keyword evidence="1" id="KW-0812">Transmembrane</keyword>
<reference evidence="2" key="1">
    <citation type="submission" date="2023-10" db="EMBL/GenBank/DDBJ databases">
        <title>Whole Genome based description of the genera Actinobaculum and Actinotignum reveals a complex phylogenetic relationship within the species included in the genus Actinotignum.</title>
        <authorList>
            <person name="Jensen C.S."/>
            <person name="Dargis R."/>
            <person name="Kemp M."/>
            <person name="Christensen J.J."/>
        </authorList>
    </citation>
    <scope>NUCLEOTIDE SEQUENCE</scope>
    <source>
        <strain evidence="2">SLA_B511</strain>
    </source>
</reference>
<evidence type="ECO:0000313" key="3">
    <source>
        <dbReference type="Proteomes" id="UP001281731"/>
    </source>
</evidence>
<proteinExistence type="predicted"/>
<evidence type="ECO:0000313" key="2">
    <source>
        <dbReference type="EMBL" id="MDY5155710.1"/>
    </source>
</evidence>
<comment type="caution">
    <text evidence="2">The sequence shown here is derived from an EMBL/GenBank/DDBJ whole genome shotgun (WGS) entry which is preliminary data.</text>
</comment>
<protein>
    <recommendedName>
        <fullName evidence="4">Permease</fullName>
    </recommendedName>
</protein>
<dbReference type="AlphaFoldDB" id="A0AAW9HZ16"/>
<gene>
    <name evidence="2" type="ORF">R6G80_08315</name>
</gene>
<accession>A0AAW9HZ16</accession>
<dbReference type="EMBL" id="JAWNGC010000066">
    <property type="protein sequence ID" value="MDY5155710.1"/>
    <property type="molecule type" value="Genomic_DNA"/>
</dbReference>
<dbReference type="Proteomes" id="UP001281731">
    <property type="component" value="Unassembled WGS sequence"/>
</dbReference>
<evidence type="ECO:0008006" key="4">
    <source>
        <dbReference type="Google" id="ProtNLM"/>
    </source>
</evidence>
<feature type="non-terminal residue" evidence="2">
    <location>
        <position position="82"/>
    </location>
</feature>
<evidence type="ECO:0000256" key="1">
    <source>
        <dbReference type="SAM" id="Phobius"/>
    </source>
</evidence>
<name>A0AAW9HZ16_9ACTO</name>
<feature type="transmembrane region" description="Helical" evidence="1">
    <location>
        <begin position="24"/>
        <end position="46"/>
    </location>
</feature>
<dbReference type="RefSeq" id="WP_320756802.1">
    <property type="nucleotide sequence ID" value="NZ_JAWNGC010000066.1"/>
</dbReference>